<evidence type="ECO:0000313" key="2">
    <source>
        <dbReference type="EMBL" id="OEU17885.1"/>
    </source>
</evidence>
<evidence type="ECO:0000313" key="3">
    <source>
        <dbReference type="Proteomes" id="UP000095751"/>
    </source>
</evidence>
<accession>A0A1E7FIL1</accession>
<feature type="compositionally biased region" description="Acidic residues" evidence="1">
    <location>
        <begin position="26"/>
        <end position="44"/>
    </location>
</feature>
<dbReference type="InParanoid" id="A0A1E7FIL1"/>
<organism evidence="2 3">
    <name type="scientific">Fragilariopsis cylindrus CCMP1102</name>
    <dbReference type="NCBI Taxonomy" id="635003"/>
    <lineage>
        <taxon>Eukaryota</taxon>
        <taxon>Sar</taxon>
        <taxon>Stramenopiles</taxon>
        <taxon>Ochrophyta</taxon>
        <taxon>Bacillariophyta</taxon>
        <taxon>Bacillariophyceae</taxon>
        <taxon>Bacillariophycidae</taxon>
        <taxon>Bacillariales</taxon>
        <taxon>Bacillariaceae</taxon>
        <taxon>Fragilariopsis</taxon>
    </lineage>
</organism>
<dbReference type="EMBL" id="KV784357">
    <property type="protein sequence ID" value="OEU17885.1"/>
    <property type="molecule type" value="Genomic_DNA"/>
</dbReference>
<feature type="region of interest" description="Disordered" evidence="1">
    <location>
        <begin position="266"/>
        <end position="308"/>
    </location>
</feature>
<dbReference type="KEGG" id="fcy:FRACYDRAFT_238314"/>
<gene>
    <name evidence="2" type="ORF">FRACYDRAFT_238314</name>
</gene>
<feature type="region of interest" description="Disordered" evidence="1">
    <location>
        <begin position="1"/>
        <end position="61"/>
    </location>
</feature>
<sequence>MTRKNRASSNNDRNRMIGNNTANIDFIDDEVNADDTTDDDDNDDEPHRDSGISPSPYDEDDELMYPYASYLKSALVTLQQQQVVLSNDNGSSSSRETKRKSNKIIIQYSSVEYAGYPGYMSNELFELVCRGKEERKNINYYGSSGIYSNSKTNTSAASIIDDGGRENDDHVRNSILSLSTPSSDKESDTTTTTTTTTIGILIYFAGSNDLSEPDKRQGDKIFQNIVGVHEWAKKYSYKWNSLDLVKKAKITQTKINQLLNDYYGNDNNGGSGSGSDSDGSGPNTSSDNTSVSAAASASSTTSSGTTTRSGTTVVEFPFGYSNNDIDGLWSSDLLHLSQHGYRVLGKSLASTIINVVQKQINNDYRK</sequence>
<feature type="compositionally biased region" description="Polar residues" evidence="1">
    <location>
        <begin position="7"/>
        <end position="23"/>
    </location>
</feature>
<reference evidence="2 3" key="1">
    <citation type="submission" date="2016-09" db="EMBL/GenBank/DDBJ databases">
        <title>Extensive genetic diversity and differential bi-allelic expression allows diatom success in the polar Southern Ocean.</title>
        <authorList>
            <consortium name="DOE Joint Genome Institute"/>
            <person name="Mock T."/>
            <person name="Otillar R.P."/>
            <person name="Strauss J."/>
            <person name="Dupont C."/>
            <person name="Frickenhaus S."/>
            <person name="Maumus F."/>
            <person name="Mcmullan M."/>
            <person name="Sanges R."/>
            <person name="Schmutz J."/>
            <person name="Toseland A."/>
            <person name="Valas R."/>
            <person name="Veluchamy A."/>
            <person name="Ward B.J."/>
            <person name="Allen A."/>
            <person name="Barry K."/>
            <person name="Falciatore A."/>
            <person name="Ferrante M."/>
            <person name="Fortunato A.E."/>
            <person name="Gloeckner G."/>
            <person name="Gruber A."/>
            <person name="Hipkin R."/>
            <person name="Janech M."/>
            <person name="Kroth P."/>
            <person name="Leese F."/>
            <person name="Lindquist E."/>
            <person name="Lyon B.R."/>
            <person name="Martin J."/>
            <person name="Mayer C."/>
            <person name="Parker M."/>
            <person name="Quesneville H."/>
            <person name="Raymond J."/>
            <person name="Uhlig C."/>
            <person name="Valentin K.U."/>
            <person name="Worden A.Z."/>
            <person name="Armbrust E.V."/>
            <person name="Bowler C."/>
            <person name="Green B."/>
            <person name="Moulton V."/>
            <person name="Van Oosterhout C."/>
            <person name="Grigoriev I."/>
        </authorList>
    </citation>
    <scope>NUCLEOTIDE SEQUENCE [LARGE SCALE GENOMIC DNA]</scope>
    <source>
        <strain evidence="2 3">CCMP1102</strain>
    </source>
</reference>
<evidence type="ECO:0000256" key="1">
    <source>
        <dbReference type="SAM" id="MobiDB-lite"/>
    </source>
</evidence>
<keyword evidence="3" id="KW-1185">Reference proteome</keyword>
<proteinExistence type="predicted"/>
<protein>
    <submittedName>
        <fullName evidence="2">Uncharacterized protein</fullName>
    </submittedName>
</protein>
<dbReference type="Proteomes" id="UP000095751">
    <property type="component" value="Unassembled WGS sequence"/>
</dbReference>
<name>A0A1E7FIL1_9STRA</name>
<dbReference type="AlphaFoldDB" id="A0A1E7FIL1"/>
<feature type="compositionally biased region" description="Low complexity" evidence="1">
    <location>
        <begin position="274"/>
        <end position="308"/>
    </location>
</feature>